<evidence type="ECO:0000256" key="5">
    <source>
        <dbReference type="SAM" id="Phobius"/>
    </source>
</evidence>
<reference evidence="7 8" key="1">
    <citation type="submission" date="2019-02" db="EMBL/GenBank/DDBJ databases">
        <title>Genomic Encyclopedia of Type Strains, Phase IV (KMG-IV): sequencing the most valuable type-strain genomes for metagenomic binning, comparative biology and taxonomic classification.</title>
        <authorList>
            <person name="Goeker M."/>
        </authorList>
    </citation>
    <scope>NUCLEOTIDE SEQUENCE [LARGE SCALE GENOMIC DNA]</scope>
    <source>
        <strain evidence="7 8">K24</strain>
    </source>
</reference>
<evidence type="ECO:0000256" key="1">
    <source>
        <dbReference type="ARBA" id="ARBA00004141"/>
    </source>
</evidence>
<evidence type="ECO:0000313" key="8">
    <source>
        <dbReference type="Proteomes" id="UP000292445"/>
    </source>
</evidence>
<dbReference type="GO" id="GO:0016020">
    <property type="term" value="C:membrane"/>
    <property type="evidence" value="ECO:0007669"/>
    <property type="project" value="UniProtKB-SubCell"/>
</dbReference>
<comment type="caution">
    <text evidence="7">The sequence shown here is derived from an EMBL/GenBank/DDBJ whole genome shotgun (WGS) entry which is preliminary data.</text>
</comment>
<proteinExistence type="predicted"/>
<keyword evidence="2 5" id="KW-0812">Transmembrane</keyword>
<name>A0A4V2F470_9BURK</name>
<feature type="transmembrane region" description="Helical" evidence="5">
    <location>
        <begin position="97"/>
        <end position="119"/>
    </location>
</feature>
<evidence type="ECO:0000313" key="7">
    <source>
        <dbReference type="EMBL" id="RZS86577.1"/>
    </source>
</evidence>
<protein>
    <submittedName>
        <fullName evidence="7">Putative flippase GtrA</fullName>
    </submittedName>
</protein>
<feature type="transmembrane region" description="Helical" evidence="5">
    <location>
        <begin position="131"/>
        <end position="149"/>
    </location>
</feature>
<keyword evidence="4 5" id="KW-0472">Membrane</keyword>
<sequence>MILIWCSSRYTPRIRIYRTGGSLLRTWICAHSRLTSSYLVGAAGATGVHWLTMFLLVVCSVNPVVATSIGAVAGAFVNFVWQRTVTFASTGAASTHALHYALLVCASWSFNSTIFKWVLDNLPTNVASAQLLTTALVAVFNFLMTRWILRS</sequence>
<evidence type="ECO:0000256" key="2">
    <source>
        <dbReference type="ARBA" id="ARBA00022692"/>
    </source>
</evidence>
<dbReference type="InterPro" id="IPR007267">
    <property type="entry name" value="GtrA_DPMS_TM"/>
</dbReference>
<evidence type="ECO:0000256" key="4">
    <source>
        <dbReference type="ARBA" id="ARBA00023136"/>
    </source>
</evidence>
<evidence type="ECO:0000259" key="6">
    <source>
        <dbReference type="Pfam" id="PF04138"/>
    </source>
</evidence>
<accession>A0A4V2F470</accession>
<keyword evidence="3 5" id="KW-1133">Transmembrane helix</keyword>
<dbReference type="Pfam" id="PF04138">
    <property type="entry name" value="GtrA_DPMS_TM"/>
    <property type="match status" value="1"/>
</dbReference>
<gene>
    <name evidence="7" type="ORF">EV675_2624</name>
</gene>
<feature type="domain" description="GtrA/DPMS transmembrane" evidence="6">
    <location>
        <begin position="40"/>
        <end position="148"/>
    </location>
</feature>
<feature type="transmembrane region" description="Helical" evidence="5">
    <location>
        <begin position="64"/>
        <end position="85"/>
    </location>
</feature>
<organism evidence="7 8">
    <name type="scientific">Pigmentiphaga kullae</name>
    <dbReference type="NCBI Taxonomy" id="151784"/>
    <lineage>
        <taxon>Bacteria</taxon>
        <taxon>Pseudomonadati</taxon>
        <taxon>Pseudomonadota</taxon>
        <taxon>Betaproteobacteria</taxon>
        <taxon>Burkholderiales</taxon>
        <taxon>Alcaligenaceae</taxon>
        <taxon>Pigmentiphaga</taxon>
    </lineage>
</organism>
<evidence type="ECO:0000256" key="3">
    <source>
        <dbReference type="ARBA" id="ARBA00022989"/>
    </source>
</evidence>
<keyword evidence="8" id="KW-1185">Reference proteome</keyword>
<dbReference type="AlphaFoldDB" id="A0A4V2F470"/>
<dbReference type="GO" id="GO:0000271">
    <property type="term" value="P:polysaccharide biosynthetic process"/>
    <property type="evidence" value="ECO:0007669"/>
    <property type="project" value="InterPro"/>
</dbReference>
<comment type="subcellular location">
    <subcellularLocation>
        <location evidence="1">Membrane</location>
        <topology evidence="1">Multi-pass membrane protein</topology>
    </subcellularLocation>
</comment>
<dbReference type="EMBL" id="SGXC01000001">
    <property type="protein sequence ID" value="RZS86577.1"/>
    <property type="molecule type" value="Genomic_DNA"/>
</dbReference>
<dbReference type="Proteomes" id="UP000292445">
    <property type="component" value="Unassembled WGS sequence"/>
</dbReference>